<dbReference type="OrthoDB" id="5524840at2"/>
<organism evidence="3 4">
    <name type="scientific">Caballeronia calidae</name>
    <dbReference type="NCBI Taxonomy" id="1777139"/>
    <lineage>
        <taxon>Bacteria</taxon>
        <taxon>Pseudomonadati</taxon>
        <taxon>Pseudomonadota</taxon>
        <taxon>Betaproteobacteria</taxon>
        <taxon>Burkholderiales</taxon>
        <taxon>Burkholderiaceae</taxon>
        <taxon>Caballeronia</taxon>
    </lineage>
</organism>
<reference evidence="3" key="1">
    <citation type="submission" date="2016-01" db="EMBL/GenBank/DDBJ databases">
        <authorList>
            <person name="Peeters C."/>
        </authorList>
    </citation>
    <scope>NUCLEOTIDE SEQUENCE</scope>
    <source>
        <strain evidence="3">LMG 29321</strain>
    </source>
</reference>
<name>A0A158DCL8_9BURK</name>
<dbReference type="Pfam" id="PF12200">
    <property type="entry name" value="DUF3597"/>
    <property type="match status" value="1"/>
</dbReference>
<evidence type="ECO:0000259" key="2">
    <source>
        <dbReference type="Pfam" id="PF12200"/>
    </source>
</evidence>
<feature type="region of interest" description="Disordered" evidence="1">
    <location>
        <begin position="19"/>
        <end position="58"/>
    </location>
</feature>
<evidence type="ECO:0000313" key="3">
    <source>
        <dbReference type="EMBL" id="SAK92319.1"/>
    </source>
</evidence>
<dbReference type="Proteomes" id="UP000071859">
    <property type="component" value="Unassembled WGS sequence"/>
</dbReference>
<feature type="domain" description="DUF3597" evidence="2">
    <location>
        <begin position="3"/>
        <end position="140"/>
    </location>
</feature>
<dbReference type="SUPFAM" id="SSF158634">
    <property type="entry name" value="RPA2825-like"/>
    <property type="match status" value="1"/>
</dbReference>
<feature type="compositionally biased region" description="Low complexity" evidence="1">
    <location>
        <begin position="24"/>
        <end position="58"/>
    </location>
</feature>
<sequence length="144" mass="15141">MSIFSNILNKIFHHGNAQASTGNGASTGQPAAPAGTGNAAAAPTTSTAASTPAQPAAPMKEVDVEAVLTQMQANHSEQLNWRTSIVDLMKLLGLDSSLSARKELASELHYTGNTEDSAAMNMWLHKQVMQKLAENGGKVPDELK</sequence>
<dbReference type="AlphaFoldDB" id="A0A158DCL8"/>
<dbReference type="InterPro" id="IPR022016">
    <property type="entry name" value="DUF3597"/>
</dbReference>
<proteinExistence type="predicted"/>
<dbReference type="EMBL" id="FCOX02000030">
    <property type="protein sequence ID" value="SAK92319.1"/>
    <property type="molecule type" value="Genomic_DNA"/>
</dbReference>
<gene>
    <name evidence="3" type="ORF">AWB78_05004</name>
</gene>
<evidence type="ECO:0000256" key="1">
    <source>
        <dbReference type="SAM" id="MobiDB-lite"/>
    </source>
</evidence>
<accession>A0A158DCL8</accession>
<comment type="caution">
    <text evidence="3">The sequence shown here is derived from an EMBL/GenBank/DDBJ whole genome shotgun (WGS) entry which is preliminary data.</text>
</comment>
<keyword evidence="4" id="KW-1185">Reference proteome</keyword>
<evidence type="ECO:0000313" key="4">
    <source>
        <dbReference type="Proteomes" id="UP000071859"/>
    </source>
</evidence>
<protein>
    <recommendedName>
        <fullName evidence="2">DUF3597 domain-containing protein</fullName>
    </recommendedName>
</protein>
<dbReference type="RefSeq" id="WP_062608584.1">
    <property type="nucleotide sequence ID" value="NZ_FCOX02000030.1"/>
</dbReference>